<evidence type="ECO:0000313" key="3">
    <source>
        <dbReference type="Proteomes" id="UP000622552"/>
    </source>
</evidence>
<accession>A0A8J7GKM4</accession>
<dbReference type="AlphaFoldDB" id="A0A8J7GKM4"/>
<evidence type="ECO:0000313" key="2">
    <source>
        <dbReference type="EMBL" id="MBG6138413.1"/>
    </source>
</evidence>
<gene>
    <name evidence="2" type="ORF">IW245_004607</name>
</gene>
<keyword evidence="3" id="KW-1185">Reference proteome</keyword>
<protein>
    <submittedName>
        <fullName evidence="2">Uncharacterized protein</fullName>
    </submittedName>
</protein>
<evidence type="ECO:0000256" key="1">
    <source>
        <dbReference type="SAM" id="MobiDB-lite"/>
    </source>
</evidence>
<proteinExistence type="predicted"/>
<name>A0A8J7GKM4_9ACTN</name>
<sequence length="57" mass="6485">MKLGTGARSPGTPRRRLPVHRPFNLRKGVGATKSTERIKFYELVIQFLKVILTFFGP</sequence>
<reference evidence="2" key="1">
    <citation type="submission" date="2020-11" db="EMBL/GenBank/DDBJ databases">
        <title>Sequencing the genomes of 1000 actinobacteria strains.</title>
        <authorList>
            <person name="Klenk H.-P."/>
        </authorList>
    </citation>
    <scope>NUCLEOTIDE SEQUENCE</scope>
    <source>
        <strain evidence="2">DSM 45356</strain>
    </source>
</reference>
<comment type="caution">
    <text evidence="2">The sequence shown here is derived from an EMBL/GenBank/DDBJ whole genome shotgun (WGS) entry which is preliminary data.</text>
</comment>
<dbReference type="Proteomes" id="UP000622552">
    <property type="component" value="Unassembled WGS sequence"/>
</dbReference>
<organism evidence="2 3">
    <name type="scientific">Longispora fulva</name>
    <dbReference type="NCBI Taxonomy" id="619741"/>
    <lineage>
        <taxon>Bacteria</taxon>
        <taxon>Bacillati</taxon>
        <taxon>Actinomycetota</taxon>
        <taxon>Actinomycetes</taxon>
        <taxon>Micromonosporales</taxon>
        <taxon>Micromonosporaceae</taxon>
        <taxon>Longispora</taxon>
    </lineage>
</organism>
<feature type="region of interest" description="Disordered" evidence="1">
    <location>
        <begin position="1"/>
        <end position="21"/>
    </location>
</feature>
<dbReference type="EMBL" id="JADOUF010000001">
    <property type="protein sequence ID" value="MBG6138413.1"/>
    <property type="molecule type" value="Genomic_DNA"/>
</dbReference>